<dbReference type="InterPro" id="IPR050469">
    <property type="entry name" value="Diguanylate_Cyclase"/>
</dbReference>
<evidence type="ECO:0000256" key="2">
    <source>
        <dbReference type="ARBA" id="ARBA00034247"/>
    </source>
</evidence>
<keyword evidence="3" id="KW-0472">Membrane</keyword>
<dbReference type="Gene3D" id="3.30.70.270">
    <property type="match status" value="1"/>
</dbReference>
<dbReference type="InterPro" id="IPR003660">
    <property type="entry name" value="HAMP_dom"/>
</dbReference>
<dbReference type="AlphaFoldDB" id="A0A2T0RR35"/>
<dbReference type="NCBIfam" id="TIGR00254">
    <property type="entry name" value="GGDEF"/>
    <property type="match status" value="1"/>
</dbReference>
<dbReference type="PROSITE" id="PS50885">
    <property type="entry name" value="HAMP"/>
    <property type="match status" value="1"/>
</dbReference>
<feature type="transmembrane region" description="Helical" evidence="3">
    <location>
        <begin position="46"/>
        <end position="70"/>
    </location>
</feature>
<dbReference type="PANTHER" id="PTHR45138:SF9">
    <property type="entry name" value="DIGUANYLATE CYCLASE DGCM-RELATED"/>
    <property type="match status" value="1"/>
</dbReference>
<dbReference type="PROSITE" id="PS50887">
    <property type="entry name" value="GGDEF"/>
    <property type="match status" value="1"/>
</dbReference>
<dbReference type="InterPro" id="IPR029787">
    <property type="entry name" value="Nucleotide_cyclase"/>
</dbReference>
<dbReference type="GO" id="GO:0052621">
    <property type="term" value="F:diguanylate cyclase activity"/>
    <property type="evidence" value="ECO:0007669"/>
    <property type="project" value="UniProtKB-EC"/>
</dbReference>
<evidence type="ECO:0000259" key="5">
    <source>
        <dbReference type="PROSITE" id="PS50887"/>
    </source>
</evidence>
<dbReference type="Pfam" id="PF00990">
    <property type="entry name" value="GGDEF"/>
    <property type="match status" value="1"/>
</dbReference>
<evidence type="ECO:0000313" key="6">
    <source>
        <dbReference type="EMBL" id="PRY23621.1"/>
    </source>
</evidence>
<dbReference type="GO" id="GO:0043709">
    <property type="term" value="P:cell adhesion involved in single-species biofilm formation"/>
    <property type="evidence" value="ECO:0007669"/>
    <property type="project" value="TreeGrafter"/>
</dbReference>
<evidence type="ECO:0000259" key="4">
    <source>
        <dbReference type="PROSITE" id="PS50885"/>
    </source>
</evidence>
<keyword evidence="3" id="KW-0812">Transmembrane</keyword>
<evidence type="ECO:0000256" key="1">
    <source>
        <dbReference type="ARBA" id="ARBA00012528"/>
    </source>
</evidence>
<feature type="transmembrane region" description="Helical" evidence="3">
    <location>
        <begin position="15"/>
        <end position="37"/>
    </location>
</feature>
<protein>
    <recommendedName>
        <fullName evidence="1">diguanylate cyclase</fullName>
        <ecNumber evidence="1">2.7.7.65</ecNumber>
    </recommendedName>
</protein>
<evidence type="ECO:0000256" key="3">
    <source>
        <dbReference type="SAM" id="Phobius"/>
    </source>
</evidence>
<comment type="catalytic activity">
    <reaction evidence="2">
        <text>2 GTP = 3',3'-c-di-GMP + 2 diphosphate</text>
        <dbReference type="Rhea" id="RHEA:24898"/>
        <dbReference type="ChEBI" id="CHEBI:33019"/>
        <dbReference type="ChEBI" id="CHEBI:37565"/>
        <dbReference type="ChEBI" id="CHEBI:58805"/>
        <dbReference type="EC" id="2.7.7.65"/>
    </reaction>
</comment>
<accession>A0A2T0RR35</accession>
<dbReference type="SMART" id="SM00267">
    <property type="entry name" value="GGDEF"/>
    <property type="match status" value="1"/>
</dbReference>
<keyword evidence="7" id="KW-1185">Reference proteome</keyword>
<dbReference type="InterPro" id="IPR000160">
    <property type="entry name" value="GGDEF_dom"/>
</dbReference>
<comment type="caution">
    <text evidence="6">The sequence shown here is derived from an EMBL/GenBank/DDBJ whole genome shotgun (WGS) entry which is preliminary data.</text>
</comment>
<dbReference type="InterPro" id="IPR043128">
    <property type="entry name" value="Rev_trsase/Diguanyl_cyclase"/>
</dbReference>
<dbReference type="GO" id="GO:1902201">
    <property type="term" value="P:negative regulation of bacterial-type flagellum-dependent cell motility"/>
    <property type="evidence" value="ECO:0007669"/>
    <property type="project" value="TreeGrafter"/>
</dbReference>
<dbReference type="RefSeq" id="WP_106205017.1">
    <property type="nucleotide sequence ID" value="NZ_PVTD01000004.1"/>
</dbReference>
<keyword evidence="3" id="KW-1133">Transmembrane helix</keyword>
<proteinExistence type="predicted"/>
<dbReference type="Proteomes" id="UP000239480">
    <property type="component" value="Unassembled WGS sequence"/>
</dbReference>
<dbReference type="PANTHER" id="PTHR45138">
    <property type="entry name" value="REGULATORY COMPONENTS OF SENSORY TRANSDUCTION SYSTEM"/>
    <property type="match status" value="1"/>
</dbReference>
<dbReference type="OrthoDB" id="9812260at2"/>
<name>A0A2T0RR35_9RHOB</name>
<evidence type="ECO:0000313" key="7">
    <source>
        <dbReference type="Proteomes" id="UP000239480"/>
    </source>
</evidence>
<feature type="domain" description="GGDEF" evidence="5">
    <location>
        <begin position="144"/>
        <end position="273"/>
    </location>
</feature>
<sequence length="308" mass="32123">MRLYSLLNRLFPGSYAAKFACVVAVAVALPALAGLLVPRQMPGSTALILCAALAAAIWGAQAVSALLAPLDLLSISLRRTEAGHRTRQIEFGGHDELGLLIDSANSLAARQAEVLDTSAGAADRDVLTGLLNREGVGKRAPARNPGAVLIVDVDGFRSLNAIHGRAEGDRVLRQTADLLMQTLRRGDLVARYGGDEFLVCLPNGATDEAVRAAERLRMAAEDRLAISGHSLTVSIGVATGEEAADFDAMAEAAMTAARQARVAGRNRVHVANAPTVPQAAEAVVSADEPVLLHAPPEPSAGSTPADRR</sequence>
<dbReference type="GO" id="GO:0005886">
    <property type="term" value="C:plasma membrane"/>
    <property type="evidence" value="ECO:0007669"/>
    <property type="project" value="TreeGrafter"/>
</dbReference>
<dbReference type="CDD" id="cd01949">
    <property type="entry name" value="GGDEF"/>
    <property type="match status" value="1"/>
</dbReference>
<dbReference type="EMBL" id="PVTD01000004">
    <property type="protein sequence ID" value="PRY23621.1"/>
    <property type="molecule type" value="Genomic_DNA"/>
</dbReference>
<feature type="domain" description="HAMP" evidence="4">
    <location>
        <begin position="64"/>
        <end position="116"/>
    </location>
</feature>
<reference evidence="6 7" key="1">
    <citation type="submission" date="2018-03" db="EMBL/GenBank/DDBJ databases">
        <title>Genomic Encyclopedia of Archaeal and Bacterial Type Strains, Phase II (KMG-II): from individual species to whole genera.</title>
        <authorList>
            <person name="Goeker M."/>
        </authorList>
    </citation>
    <scope>NUCLEOTIDE SEQUENCE [LARGE SCALE GENOMIC DNA]</scope>
    <source>
        <strain evidence="6 7">DSM 29328</strain>
    </source>
</reference>
<dbReference type="GO" id="GO:0007165">
    <property type="term" value="P:signal transduction"/>
    <property type="evidence" value="ECO:0007669"/>
    <property type="project" value="InterPro"/>
</dbReference>
<dbReference type="SUPFAM" id="SSF55073">
    <property type="entry name" value="Nucleotide cyclase"/>
    <property type="match status" value="1"/>
</dbReference>
<organism evidence="6 7">
    <name type="scientific">Aliiruegeria haliotis</name>
    <dbReference type="NCBI Taxonomy" id="1280846"/>
    <lineage>
        <taxon>Bacteria</taxon>
        <taxon>Pseudomonadati</taxon>
        <taxon>Pseudomonadota</taxon>
        <taxon>Alphaproteobacteria</taxon>
        <taxon>Rhodobacterales</taxon>
        <taxon>Roseobacteraceae</taxon>
        <taxon>Aliiruegeria</taxon>
    </lineage>
</organism>
<gene>
    <name evidence="6" type="ORF">CLV78_104112</name>
</gene>
<dbReference type="EC" id="2.7.7.65" evidence="1"/>